<proteinExistence type="predicted"/>
<comment type="caution">
    <text evidence="3">The sequence shown here is derived from an EMBL/GenBank/DDBJ whole genome shotgun (WGS) entry which is preliminary data.</text>
</comment>
<dbReference type="Proteomes" id="UP000308768">
    <property type="component" value="Unassembled WGS sequence"/>
</dbReference>
<dbReference type="Pfam" id="PF08595">
    <property type="entry name" value="RXT2_N"/>
    <property type="match status" value="1"/>
</dbReference>
<evidence type="ECO:0000259" key="2">
    <source>
        <dbReference type="Pfam" id="PF08595"/>
    </source>
</evidence>
<dbReference type="InterPro" id="IPR013904">
    <property type="entry name" value="RXT2_N"/>
</dbReference>
<name>A0A4U0WSI1_9PEZI</name>
<sequence length="517" mass="57528">MTTQQALFAATILGMRKAMARRDDASESDDSTSRPTNRGNKLKRKARYIQEGKLDVPDGPHVYRRKIDHAGYKRYIISRNPPRFDADGDEVDEEDYEEQGDASPVVDDPYEDVKLENLLAPLESAAELPDHPSLSVAYKSKAITEMAQNACEMVHRENASLWRMKQLFTKFRGDETWTPCGMFETEHDLALFGQSRPDSIDQAVVENDVEQHTIAWERTTNTTSVTETLPRAVADRALPDLVGIGAQMENGAVMQITETTVTSNPESGGGVTAVHIGVESANVAAEDAGNGLLQNDATPMDSADVGVTETSNTPAEQQTMQTQPQLLDQVSQPQETPMPTTEEGEPDVFMGNASDKDQEAQEEEESSSGRASHRMTTRARANASTPRPLSVSSAPSSTPMIHPVFQVPSRAQPDHNFGLETREADDLRKLLLLYVQKQEEVVRGARQLYEGLLRADRMRKEVLRWCKADGHVGEMSDGEDWYDKEEWGLDEDLVKGKEEEEDEVNAPGKKTRQRRQN</sequence>
<feature type="region of interest" description="Disordered" evidence="1">
    <location>
        <begin position="291"/>
        <end position="402"/>
    </location>
</feature>
<feature type="region of interest" description="Disordered" evidence="1">
    <location>
        <begin position="79"/>
        <end position="108"/>
    </location>
</feature>
<dbReference type="GO" id="GO:0005829">
    <property type="term" value="C:cytosol"/>
    <property type="evidence" value="ECO:0007669"/>
    <property type="project" value="TreeGrafter"/>
</dbReference>
<dbReference type="AlphaFoldDB" id="A0A4U0WSI1"/>
<dbReference type="GO" id="GO:0033698">
    <property type="term" value="C:Rpd3L complex"/>
    <property type="evidence" value="ECO:0007669"/>
    <property type="project" value="TreeGrafter"/>
</dbReference>
<feature type="compositionally biased region" description="Polar residues" evidence="1">
    <location>
        <begin position="382"/>
        <end position="399"/>
    </location>
</feature>
<gene>
    <name evidence="3" type="ORF">B0A49_07070</name>
</gene>
<reference evidence="3 4" key="1">
    <citation type="submission" date="2017-03" db="EMBL/GenBank/DDBJ databases">
        <title>Genomes of endolithic fungi from Antarctica.</title>
        <authorList>
            <person name="Coleine C."/>
            <person name="Masonjones S."/>
            <person name="Stajich J.E."/>
        </authorList>
    </citation>
    <scope>NUCLEOTIDE SEQUENCE [LARGE SCALE GENOMIC DNA]</scope>
    <source>
        <strain evidence="3 4">CCFEE 5187</strain>
    </source>
</reference>
<dbReference type="STRING" id="331657.A0A4U0WSI1"/>
<evidence type="ECO:0000313" key="4">
    <source>
        <dbReference type="Proteomes" id="UP000308768"/>
    </source>
</evidence>
<dbReference type="InterPro" id="IPR039602">
    <property type="entry name" value="Rxt2"/>
</dbReference>
<evidence type="ECO:0000313" key="3">
    <source>
        <dbReference type="EMBL" id="TKA66131.1"/>
    </source>
</evidence>
<feature type="domain" description="Transcriptional regulatory protein RXT2 N-terminal" evidence="2">
    <location>
        <begin position="36"/>
        <end position="174"/>
    </location>
</feature>
<keyword evidence="4" id="KW-1185">Reference proteome</keyword>
<feature type="compositionally biased region" description="Polar residues" evidence="1">
    <location>
        <begin position="308"/>
        <end position="332"/>
    </location>
</feature>
<protein>
    <recommendedName>
        <fullName evidence="2">Transcriptional regulatory protein RXT2 N-terminal domain-containing protein</fullName>
    </recommendedName>
</protein>
<feature type="region of interest" description="Disordered" evidence="1">
    <location>
        <begin position="492"/>
        <end position="517"/>
    </location>
</feature>
<dbReference type="PANTHER" id="PTHR28232:SF1">
    <property type="entry name" value="TRANSCRIPTIONAL REGULATORY PROTEIN RXT2"/>
    <property type="match status" value="1"/>
</dbReference>
<organism evidence="3 4">
    <name type="scientific">Cryomyces minteri</name>
    <dbReference type="NCBI Taxonomy" id="331657"/>
    <lineage>
        <taxon>Eukaryota</taxon>
        <taxon>Fungi</taxon>
        <taxon>Dikarya</taxon>
        <taxon>Ascomycota</taxon>
        <taxon>Pezizomycotina</taxon>
        <taxon>Dothideomycetes</taxon>
        <taxon>Dothideomycetes incertae sedis</taxon>
        <taxon>Cryomyces</taxon>
    </lineage>
</organism>
<feature type="compositionally biased region" description="Acidic residues" evidence="1">
    <location>
        <begin position="87"/>
        <end position="100"/>
    </location>
</feature>
<dbReference type="OrthoDB" id="441210at2759"/>
<dbReference type="PANTHER" id="PTHR28232">
    <property type="entry name" value="TRANSCRIPTIONAL REGULATORY PROTEIN RXT2"/>
    <property type="match status" value="1"/>
</dbReference>
<dbReference type="EMBL" id="NAJN01001056">
    <property type="protein sequence ID" value="TKA66131.1"/>
    <property type="molecule type" value="Genomic_DNA"/>
</dbReference>
<accession>A0A4U0WSI1</accession>
<feature type="region of interest" description="Disordered" evidence="1">
    <location>
        <begin position="18"/>
        <end position="46"/>
    </location>
</feature>
<evidence type="ECO:0000256" key="1">
    <source>
        <dbReference type="SAM" id="MobiDB-lite"/>
    </source>
</evidence>